<dbReference type="EMBL" id="JAZGQO010000006">
    <property type="protein sequence ID" value="KAK6185881.1"/>
    <property type="molecule type" value="Genomic_DNA"/>
</dbReference>
<organism evidence="1 2">
    <name type="scientific">Patella caerulea</name>
    <name type="common">Rayed Mediterranean limpet</name>
    <dbReference type="NCBI Taxonomy" id="87958"/>
    <lineage>
        <taxon>Eukaryota</taxon>
        <taxon>Metazoa</taxon>
        <taxon>Spiralia</taxon>
        <taxon>Lophotrochozoa</taxon>
        <taxon>Mollusca</taxon>
        <taxon>Gastropoda</taxon>
        <taxon>Patellogastropoda</taxon>
        <taxon>Patelloidea</taxon>
        <taxon>Patellidae</taxon>
        <taxon>Patella</taxon>
    </lineage>
</organism>
<sequence>MAVLEMSQSLEGTSTNKTSLNKMAFSITIVSVLFAFVSQEVSAQMFRGLSGLGLPGLGSRPGAARMGMMNGQSVSGAQVQNTYRTCIGQTAAGDELRVTFSERPRVSTNWWSTNGLQVTADITSGSMTGMFQLVTTEYGRIDGMCESASLGEIITNRPQANTGMFGLGLWNQGPANNIGVIGTTFDLSPGKTVSLTDNINTGLTLARITGGGMALCPVRQVVGNRCIDMVSLCCSIAKDSRPASQQVASGAQAGNAGGINNAMGGFGNMQTGSLGNGNVGNMQMGSTGNMNAGVGRLQF</sequence>
<evidence type="ECO:0000313" key="1">
    <source>
        <dbReference type="EMBL" id="KAK6185881.1"/>
    </source>
</evidence>
<dbReference type="Proteomes" id="UP001347796">
    <property type="component" value="Unassembled WGS sequence"/>
</dbReference>
<dbReference type="AlphaFoldDB" id="A0AAN8JY00"/>
<accession>A0AAN8JY00</accession>
<proteinExistence type="predicted"/>
<reference evidence="1 2" key="1">
    <citation type="submission" date="2024-01" db="EMBL/GenBank/DDBJ databases">
        <title>The genome of the rayed Mediterranean limpet Patella caerulea (Linnaeus, 1758).</title>
        <authorList>
            <person name="Anh-Thu Weber A."/>
            <person name="Halstead-Nussloch G."/>
        </authorList>
    </citation>
    <scope>NUCLEOTIDE SEQUENCE [LARGE SCALE GENOMIC DNA]</scope>
    <source>
        <strain evidence="1">AATW-2023a</strain>
        <tissue evidence="1">Whole specimen</tissue>
    </source>
</reference>
<keyword evidence="2" id="KW-1185">Reference proteome</keyword>
<evidence type="ECO:0000313" key="2">
    <source>
        <dbReference type="Proteomes" id="UP001347796"/>
    </source>
</evidence>
<gene>
    <name evidence="1" type="ORF">SNE40_008021</name>
</gene>
<protein>
    <submittedName>
        <fullName evidence="1">Uncharacterized protein</fullName>
    </submittedName>
</protein>
<comment type="caution">
    <text evidence="1">The sequence shown here is derived from an EMBL/GenBank/DDBJ whole genome shotgun (WGS) entry which is preliminary data.</text>
</comment>
<name>A0AAN8JY00_PATCE</name>